<keyword evidence="3" id="KW-0597">Phosphoprotein</keyword>
<gene>
    <name evidence="15" type="ORF">MSPICULIGERA_LOCUS17100</name>
</gene>
<dbReference type="GO" id="GO:0033017">
    <property type="term" value="C:sarcoplasmic reticulum membrane"/>
    <property type="evidence" value="ECO:0007669"/>
    <property type="project" value="UniProtKB-SubCell"/>
</dbReference>
<evidence type="ECO:0000313" key="16">
    <source>
        <dbReference type="Proteomes" id="UP001177023"/>
    </source>
</evidence>
<comment type="caution">
    <text evidence="15">The sequence shown here is derived from an EMBL/GenBank/DDBJ whole genome shotgun (WGS) entry which is preliminary data.</text>
</comment>
<dbReference type="GO" id="GO:0005524">
    <property type="term" value="F:ATP binding"/>
    <property type="evidence" value="ECO:0007669"/>
    <property type="project" value="UniProtKB-KW"/>
</dbReference>
<accession>A0AA36D2H2</accession>
<evidence type="ECO:0000256" key="13">
    <source>
        <dbReference type="SAM" id="Phobius"/>
    </source>
</evidence>
<comment type="catalytic activity">
    <reaction evidence="12">
        <text>Ca(2+)(in) + ATP + H2O = Ca(2+)(out) + ADP + phosphate + H(+)</text>
        <dbReference type="Rhea" id="RHEA:18105"/>
        <dbReference type="ChEBI" id="CHEBI:15377"/>
        <dbReference type="ChEBI" id="CHEBI:15378"/>
        <dbReference type="ChEBI" id="CHEBI:29108"/>
        <dbReference type="ChEBI" id="CHEBI:30616"/>
        <dbReference type="ChEBI" id="CHEBI:43474"/>
        <dbReference type="ChEBI" id="CHEBI:456216"/>
        <dbReference type="EC" id="7.2.2.10"/>
    </reaction>
</comment>
<dbReference type="EMBL" id="CATQJA010002655">
    <property type="protein sequence ID" value="CAJ0578860.1"/>
    <property type="molecule type" value="Genomic_DNA"/>
</dbReference>
<comment type="subcellular location">
    <subcellularLocation>
        <location evidence="1">Sarcoplasmic reticulum membrane</location>
        <topology evidence="1">Multi-pass membrane protein</topology>
    </subcellularLocation>
</comment>
<organism evidence="15 16">
    <name type="scientific">Mesorhabditis spiculigera</name>
    <dbReference type="NCBI Taxonomy" id="96644"/>
    <lineage>
        <taxon>Eukaryota</taxon>
        <taxon>Metazoa</taxon>
        <taxon>Ecdysozoa</taxon>
        <taxon>Nematoda</taxon>
        <taxon>Chromadorea</taxon>
        <taxon>Rhabditida</taxon>
        <taxon>Rhabditina</taxon>
        <taxon>Rhabditomorpha</taxon>
        <taxon>Rhabditoidea</taxon>
        <taxon>Rhabditidae</taxon>
        <taxon>Mesorhabditinae</taxon>
        <taxon>Mesorhabditis</taxon>
    </lineage>
</organism>
<dbReference type="GO" id="GO:0016887">
    <property type="term" value="F:ATP hydrolysis activity"/>
    <property type="evidence" value="ECO:0007669"/>
    <property type="project" value="InterPro"/>
</dbReference>
<proteinExistence type="predicted"/>
<sequence length="352" mass="38899">MEDAHAKNSEEVLKFFGTGQDGLSEDQVDKLREKYGPNELPAEEGKTIWELIVEQFEDLLVRILLLAAIISFVLALFEEHEDQTAAVTAFVEPFVILLILIANATVGVWQERNAESAIEALKEYEPEMAKVVRAGKHGIQMIRARELVPGDLVEVSVGDKIPADLRLVKIYSTTIRIDQSILTGESVSVIKHTDAVPDPRAVNQDKKNCLFSGTNVASGKARGIVFGTGLSTEIGKIRTEMCETESDKTPLQQKLDEFGEQLSKVISIICIAVWAINIGHFNDPAHGGSWLKGAIYYFKIAVALAVAAIPEGLPAVITTCLALGTRRMAKEERHRPFSALRRDPWLHIRHLL</sequence>
<name>A0AA36D2H2_9BILA</name>
<feature type="transmembrane region" description="Helical" evidence="13">
    <location>
        <begin position="59"/>
        <end position="77"/>
    </location>
</feature>
<keyword evidence="4 13" id="KW-0812">Transmembrane</keyword>
<evidence type="ECO:0000256" key="9">
    <source>
        <dbReference type="ARBA" id="ARBA00022967"/>
    </source>
</evidence>
<reference evidence="15" key="1">
    <citation type="submission" date="2023-06" db="EMBL/GenBank/DDBJ databases">
        <authorList>
            <person name="Delattre M."/>
        </authorList>
    </citation>
    <scope>NUCLEOTIDE SEQUENCE</scope>
    <source>
        <strain evidence="15">AF72</strain>
    </source>
</reference>
<evidence type="ECO:0000256" key="7">
    <source>
        <dbReference type="ARBA" id="ARBA00022842"/>
    </source>
</evidence>
<feature type="non-terminal residue" evidence="15">
    <location>
        <position position="352"/>
    </location>
</feature>
<dbReference type="NCBIfam" id="TIGR01494">
    <property type="entry name" value="ATPase_P-type"/>
    <property type="match status" value="1"/>
</dbReference>
<dbReference type="SUPFAM" id="SSF81665">
    <property type="entry name" value="Calcium ATPase, transmembrane domain M"/>
    <property type="match status" value="1"/>
</dbReference>
<dbReference type="FunFam" id="2.70.150.10:FF:000160">
    <property type="entry name" value="Sarcoplasmic/endoplasmic reticulum calcium ATPase 1"/>
    <property type="match status" value="1"/>
</dbReference>
<dbReference type="GO" id="GO:0005388">
    <property type="term" value="F:P-type calcium transporter activity"/>
    <property type="evidence" value="ECO:0007669"/>
    <property type="project" value="UniProtKB-EC"/>
</dbReference>
<evidence type="ECO:0000256" key="12">
    <source>
        <dbReference type="ARBA" id="ARBA00048694"/>
    </source>
</evidence>
<dbReference type="Gene3D" id="2.70.150.10">
    <property type="entry name" value="Calcium-transporting ATPase, cytoplasmic transduction domain A"/>
    <property type="match status" value="1"/>
</dbReference>
<dbReference type="SUPFAM" id="SSF81653">
    <property type="entry name" value="Calcium ATPase, transduction domain A"/>
    <property type="match status" value="1"/>
</dbReference>
<feature type="transmembrane region" description="Helical" evidence="13">
    <location>
        <begin position="262"/>
        <end position="280"/>
    </location>
</feature>
<evidence type="ECO:0000256" key="2">
    <source>
        <dbReference type="ARBA" id="ARBA00012790"/>
    </source>
</evidence>
<dbReference type="Gene3D" id="1.20.1110.10">
    <property type="entry name" value="Calcium-transporting ATPase, transmembrane domain"/>
    <property type="match status" value="1"/>
</dbReference>
<protein>
    <recommendedName>
        <fullName evidence="2">P-type Ca(2+) transporter</fullName>
        <ecNumber evidence="2">7.2.2.10</ecNumber>
    </recommendedName>
</protein>
<evidence type="ECO:0000256" key="8">
    <source>
        <dbReference type="ARBA" id="ARBA00022951"/>
    </source>
</evidence>
<dbReference type="Proteomes" id="UP001177023">
    <property type="component" value="Unassembled WGS sequence"/>
</dbReference>
<feature type="transmembrane region" description="Helical" evidence="13">
    <location>
        <begin position="89"/>
        <end position="109"/>
    </location>
</feature>
<dbReference type="InterPro" id="IPR059000">
    <property type="entry name" value="ATPase_P-type_domA"/>
</dbReference>
<keyword evidence="11 13" id="KW-0472">Membrane</keyword>
<dbReference type="Pfam" id="PF00690">
    <property type="entry name" value="Cation_ATPase_N"/>
    <property type="match status" value="1"/>
</dbReference>
<dbReference type="InterPro" id="IPR008250">
    <property type="entry name" value="ATPase_P-typ_transduc_dom_A_sf"/>
</dbReference>
<evidence type="ECO:0000256" key="5">
    <source>
        <dbReference type="ARBA" id="ARBA00022741"/>
    </source>
</evidence>
<dbReference type="InterPro" id="IPR001757">
    <property type="entry name" value="P_typ_ATPase"/>
</dbReference>
<keyword evidence="16" id="KW-1185">Reference proteome</keyword>
<keyword evidence="6" id="KW-0067">ATP-binding</keyword>
<dbReference type="FunFam" id="1.20.1110.10:FF:000065">
    <property type="entry name" value="Sarcoplasmic/endoplasmic reticulum calcium ATPase 1"/>
    <property type="match status" value="1"/>
</dbReference>
<dbReference type="InterPro" id="IPR023298">
    <property type="entry name" value="ATPase_P-typ_TM_dom_sf"/>
</dbReference>
<evidence type="ECO:0000256" key="4">
    <source>
        <dbReference type="ARBA" id="ARBA00022692"/>
    </source>
</evidence>
<feature type="transmembrane region" description="Helical" evidence="13">
    <location>
        <begin position="300"/>
        <end position="325"/>
    </location>
</feature>
<evidence type="ECO:0000259" key="14">
    <source>
        <dbReference type="SMART" id="SM00831"/>
    </source>
</evidence>
<keyword evidence="10 13" id="KW-1133">Transmembrane helix</keyword>
<evidence type="ECO:0000256" key="6">
    <source>
        <dbReference type="ARBA" id="ARBA00022840"/>
    </source>
</evidence>
<keyword evidence="7" id="KW-0460">Magnesium</keyword>
<dbReference type="EC" id="7.2.2.10" evidence="2"/>
<keyword evidence="8" id="KW-0703">Sarcoplasmic reticulum</keyword>
<evidence type="ECO:0000256" key="1">
    <source>
        <dbReference type="ARBA" id="ARBA00004326"/>
    </source>
</evidence>
<keyword evidence="5" id="KW-0547">Nucleotide-binding</keyword>
<dbReference type="PANTHER" id="PTHR42861">
    <property type="entry name" value="CALCIUM-TRANSPORTING ATPASE"/>
    <property type="match status" value="1"/>
</dbReference>
<dbReference type="AlphaFoldDB" id="A0AA36D2H2"/>
<evidence type="ECO:0000256" key="10">
    <source>
        <dbReference type="ARBA" id="ARBA00022989"/>
    </source>
</evidence>
<keyword evidence="9" id="KW-1278">Translocase</keyword>
<dbReference type="Pfam" id="PF00122">
    <property type="entry name" value="E1-E2_ATPase"/>
    <property type="match status" value="1"/>
</dbReference>
<evidence type="ECO:0000313" key="15">
    <source>
        <dbReference type="EMBL" id="CAJ0578860.1"/>
    </source>
</evidence>
<dbReference type="InterPro" id="IPR004014">
    <property type="entry name" value="ATPase_P-typ_cation-transptr_N"/>
</dbReference>
<evidence type="ECO:0000256" key="11">
    <source>
        <dbReference type="ARBA" id="ARBA00023136"/>
    </source>
</evidence>
<evidence type="ECO:0000256" key="3">
    <source>
        <dbReference type="ARBA" id="ARBA00022553"/>
    </source>
</evidence>
<feature type="domain" description="Cation-transporting P-type ATPase N-terminal" evidence="14">
    <location>
        <begin position="3"/>
        <end position="76"/>
    </location>
</feature>
<dbReference type="SMART" id="SM00831">
    <property type="entry name" value="Cation_ATPase_N"/>
    <property type="match status" value="1"/>
</dbReference>